<keyword evidence="6" id="KW-0269">Exonuclease</keyword>
<sequence length="1196" mass="137328">MPKTPEQIEAIYRTGTNILVSASAGSGKTFVMTERIINLILNGISVKNLFVSTFTNKAATELKTRLDKKIRETRNNVDDRKKRHLLTTALQELQYADIGTMDSFTLKFLKEHFYLKNIDPSFRLLVDKTEQDVIKQELFDKLVEESLAGKGVISRERFIRVMENFSTDRKITPFYTVLDKINTFADSLENPLNWLQDTFMTGFSKYQKYTELPDRFTDGLQESLSDIYRILEANLASGLITGKAKIANTQEFLGNYDYLSSCLKEKKFKDFLTLYRELKFQFVPNANNKDNRDEGVELQKKEIKALITTNKERLDAFVESIKHQEIIENYHDLAKELTSDLQEIALVFYQAYHNYKLEHGMLDYADITHLTIEILQENDTLRTVYQTQYFEVMVDEYQDTNHLQEGMLNLLSNGHNKFMVGDVKQSIYGFRLADPALFMAKYESYQREDSDGVLIRLKENFRSRPEVIQFTNEIFKRLMDKNIGEMVYGEAESLVVGNTAYQTDTSDSLTAELLIYQDQKAKPDDENSLTSDELVVTAQEILKLVKSGVNYKDIVILVRSKTNNSEIERVLQSYNIPVVLDEGKMTYLQAMEVLVMLDVLRAIDNPLFDISFVSLLKSPLVNFDENDLSIISLQASNDVSFYEKLQLSIAKTGLKQELIPQQLFLKLTAFMTRFDRWTKLSRQDSLYSLIWHIYRDTHYYDYVGGMINGQLRQANLTALADRAADYETSGYKGLFQFINMIDNFITSNNDLTSVNIALPTDSVRVMTIHKSKGLEFPYVFILNFNKKFNTKELSGDLILSRKNGAGIQFTADFKDEIDTEFPYARVKMTTLPHLANSLEKEYQSLAEEMRMLYVAFTRAVNKIYMIAKIDAAKIDDAGQFIPYQTVSFDQAGLLETSIRKSSQGYLHWILGIYQAMTVKTSLGLKVRLVSDEALQDMSIVDEAPMTSFETLLTASQSFDHVMDTIEDVKKAKNILESTDQLNQKYQAGIQLPTVQTPSQIKKRYEQLLPESDVVINTHHKYSKFEFFQTDNKVSATELGTAVHELMQSIDFTNVSRETLKQTISRLSVKEAVKQKIDIDKILTLFTTSFGEFMVANADKMTREAPFSMLKTDEASGEQYVIRGIIDGFIKCDDKIVLFDYKTDHFTTLDKMKEISSQYHMQMSLYAESLCAAFKVDRVEKYLILLGGPEKVFIEAI</sequence>
<comment type="catalytic activity">
    <reaction evidence="11">
        <text>Couples ATP hydrolysis with the unwinding of duplex DNA by translocating in the 3'-5' direction.</text>
        <dbReference type="EC" id="5.6.2.4"/>
    </reaction>
</comment>
<evidence type="ECO:0000313" key="17">
    <source>
        <dbReference type="EMBL" id="PCS08193.1"/>
    </source>
</evidence>
<evidence type="ECO:0000256" key="8">
    <source>
        <dbReference type="ARBA" id="ARBA00023125"/>
    </source>
</evidence>
<dbReference type="PROSITE" id="PS51217">
    <property type="entry name" value="UVRD_HELICASE_CTER"/>
    <property type="match status" value="1"/>
</dbReference>
<dbReference type="GO" id="GO:0000725">
    <property type="term" value="P:recombinational repair"/>
    <property type="evidence" value="ECO:0007669"/>
    <property type="project" value="TreeGrafter"/>
</dbReference>
<dbReference type="GO" id="GO:0005524">
    <property type="term" value="F:ATP binding"/>
    <property type="evidence" value="ECO:0007669"/>
    <property type="project" value="UniProtKB-UniRule"/>
</dbReference>
<evidence type="ECO:0000256" key="3">
    <source>
        <dbReference type="ARBA" id="ARBA00022763"/>
    </source>
</evidence>
<dbReference type="Pfam" id="PF12705">
    <property type="entry name" value="PDDEXK_1"/>
    <property type="match status" value="1"/>
</dbReference>
<evidence type="ECO:0000256" key="9">
    <source>
        <dbReference type="ARBA" id="ARBA00023204"/>
    </source>
</evidence>
<evidence type="ECO:0000256" key="1">
    <source>
        <dbReference type="ARBA" id="ARBA00022722"/>
    </source>
</evidence>
<dbReference type="Proteomes" id="UP000242246">
    <property type="component" value="Unassembled WGS sequence"/>
</dbReference>
<evidence type="ECO:0000256" key="12">
    <source>
        <dbReference type="ARBA" id="ARBA00034808"/>
    </source>
</evidence>
<evidence type="ECO:0000259" key="16">
    <source>
        <dbReference type="PROSITE" id="PS51217"/>
    </source>
</evidence>
<dbReference type="InterPro" id="IPR038726">
    <property type="entry name" value="PDDEXK_AddAB-type"/>
</dbReference>
<evidence type="ECO:0000256" key="2">
    <source>
        <dbReference type="ARBA" id="ARBA00022741"/>
    </source>
</evidence>
<dbReference type="InterPro" id="IPR014016">
    <property type="entry name" value="UvrD-like_ATP-bd"/>
</dbReference>
<dbReference type="SUPFAM" id="SSF52980">
    <property type="entry name" value="Restriction endonuclease-like"/>
    <property type="match status" value="1"/>
</dbReference>
<keyword evidence="5 14" id="KW-0347">Helicase</keyword>
<keyword evidence="18" id="KW-1185">Reference proteome</keyword>
<keyword evidence="2 14" id="KW-0547">Nucleotide-binding</keyword>
<dbReference type="InterPro" id="IPR011604">
    <property type="entry name" value="PDDEXK-like_dom_sf"/>
</dbReference>
<evidence type="ECO:0000256" key="13">
    <source>
        <dbReference type="ARBA" id="ARBA00048988"/>
    </source>
</evidence>
<evidence type="ECO:0000256" key="7">
    <source>
        <dbReference type="ARBA" id="ARBA00022840"/>
    </source>
</evidence>
<keyword evidence="7 14" id="KW-0067">ATP-binding</keyword>
<dbReference type="GO" id="GO:0004527">
    <property type="term" value="F:exonuclease activity"/>
    <property type="evidence" value="ECO:0007669"/>
    <property type="project" value="UniProtKB-KW"/>
</dbReference>
<keyword evidence="10" id="KW-0413">Isomerase</keyword>
<organism evidence="17 18">
    <name type="scientific">Pseudolactococcus plantarum</name>
    <dbReference type="NCBI Taxonomy" id="1365"/>
    <lineage>
        <taxon>Bacteria</taxon>
        <taxon>Bacillati</taxon>
        <taxon>Bacillota</taxon>
        <taxon>Bacilli</taxon>
        <taxon>Lactobacillales</taxon>
        <taxon>Streptococcaceae</taxon>
        <taxon>Pseudolactococcus</taxon>
    </lineage>
</organism>
<feature type="domain" description="UvrD-like helicase ATP-binding" evidence="15">
    <location>
        <begin position="1"/>
        <end position="464"/>
    </location>
</feature>
<feature type="domain" description="UvrD-like helicase C-terminal" evidence="16">
    <location>
        <begin position="485"/>
        <end position="773"/>
    </location>
</feature>
<dbReference type="PROSITE" id="PS51198">
    <property type="entry name" value="UVRD_HELICASE_ATP_BIND"/>
    <property type="match status" value="1"/>
</dbReference>
<evidence type="ECO:0000256" key="4">
    <source>
        <dbReference type="ARBA" id="ARBA00022801"/>
    </source>
</evidence>
<evidence type="ECO:0000256" key="5">
    <source>
        <dbReference type="ARBA" id="ARBA00022806"/>
    </source>
</evidence>
<dbReference type="GO" id="GO:0006302">
    <property type="term" value="P:double-strand break repair"/>
    <property type="evidence" value="ECO:0007669"/>
    <property type="project" value="InterPro"/>
</dbReference>
<dbReference type="EMBL" id="JXJX01000001">
    <property type="protein sequence ID" value="PCS08193.1"/>
    <property type="molecule type" value="Genomic_DNA"/>
</dbReference>
<feature type="binding site" evidence="14">
    <location>
        <begin position="22"/>
        <end position="29"/>
    </location>
    <ligand>
        <name>ATP</name>
        <dbReference type="ChEBI" id="CHEBI:30616"/>
    </ligand>
</feature>
<evidence type="ECO:0000256" key="10">
    <source>
        <dbReference type="ARBA" id="ARBA00023235"/>
    </source>
</evidence>
<dbReference type="GO" id="GO:0005829">
    <property type="term" value="C:cytosol"/>
    <property type="evidence" value="ECO:0007669"/>
    <property type="project" value="TreeGrafter"/>
</dbReference>
<dbReference type="Gene3D" id="3.90.320.10">
    <property type="match status" value="1"/>
</dbReference>
<protein>
    <recommendedName>
        <fullName evidence="12">DNA 3'-5' helicase</fullName>
        <ecNumber evidence="12">5.6.2.4</ecNumber>
    </recommendedName>
</protein>
<dbReference type="Pfam" id="PF13361">
    <property type="entry name" value="UvrD_C"/>
    <property type="match status" value="1"/>
</dbReference>
<dbReference type="PANTHER" id="PTHR11070">
    <property type="entry name" value="UVRD / RECB / PCRA DNA HELICASE FAMILY MEMBER"/>
    <property type="match status" value="1"/>
</dbReference>
<dbReference type="InterPro" id="IPR014017">
    <property type="entry name" value="DNA_helicase_UvrD-like_C"/>
</dbReference>
<reference evidence="17 18" key="1">
    <citation type="submission" date="2014-12" db="EMBL/GenBank/DDBJ databases">
        <title>Draft genome sequences of 10 type strains of Lactococcus.</title>
        <authorList>
            <person name="Sun Z."/>
            <person name="Zhong Z."/>
            <person name="Liu W."/>
            <person name="Zhang W."/>
            <person name="Zhang H."/>
        </authorList>
    </citation>
    <scope>NUCLEOTIDE SEQUENCE [LARGE SCALE GENOMIC DNA]</scope>
    <source>
        <strain evidence="17 18">DSM 20686</strain>
    </source>
</reference>
<dbReference type="InterPro" id="IPR000212">
    <property type="entry name" value="DNA_helicase_UvrD/REP"/>
</dbReference>
<accession>A0A2A5S418</accession>
<gene>
    <name evidence="17" type="ORF">RU87_GL000016</name>
</gene>
<comment type="caution">
    <text evidence="17">The sequence shown here is derived from an EMBL/GenBank/DDBJ whole genome shotgun (WGS) entry which is preliminary data.</text>
</comment>
<keyword evidence="4 14" id="KW-0378">Hydrolase</keyword>
<name>A0A2A5S418_9LACT</name>
<dbReference type="GO" id="GO:0033202">
    <property type="term" value="C:DNA helicase complex"/>
    <property type="evidence" value="ECO:0007669"/>
    <property type="project" value="TreeGrafter"/>
</dbReference>
<dbReference type="GO" id="GO:0043138">
    <property type="term" value="F:3'-5' DNA helicase activity"/>
    <property type="evidence" value="ECO:0007669"/>
    <property type="project" value="UniProtKB-EC"/>
</dbReference>
<dbReference type="GO" id="GO:0003677">
    <property type="term" value="F:DNA binding"/>
    <property type="evidence" value="ECO:0007669"/>
    <property type="project" value="UniProtKB-KW"/>
</dbReference>
<dbReference type="EC" id="5.6.2.4" evidence="12"/>
<dbReference type="SUPFAM" id="SSF52540">
    <property type="entry name" value="P-loop containing nucleoside triphosphate hydrolases"/>
    <property type="match status" value="1"/>
</dbReference>
<dbReference type="AlphaFoldDB" id="A0A2A5S418"/>
<dbReference type="GO" id="GO:0016887">
    <property type="term" value="F:ATP hydrolysis activity"/>
    <property type="evidence" value="ECO:0007669"/>
    <property type="project" value="RHEA"/>
</dbReference>
<dbReference type="InterPro" id="IPR011335">
    <property type="entry name" value="Restrct_endonuc-II-like"/>
</dbReference>
<evidence type="ECO:0000256" key="14">
    <source>
        <dbReference type="PROSITE-ProRule" id="PRU00560"/>
    </source>
</evidence>
<dbReference type="STRING" id="1348632.GCA_001591745_00204"/>
<keyword evidence="1" id="KW-0540">Nuclease</keyword>
<dbReference type="InterPro" id="IPR027417">
    <property type="entry name" value="P-loop_NTPase"/>
</dbReference>
<dbReference type="NCBIfam" id="TIGR02785">
    <property type="entry name" value="addA_Gpos"/>
    <property type="match status" value="1"/>
</dbReference>
<keyword evidence="9" id="KW-0234">DNA repair</keyword>
<dbReference type="Gene3D" id="3.40.50.300">
    <property type="entry name" value="P-loop containing nucleotide triphosphate hydrolases"/>
    <property type="match status" value="4"/>
</dbReference>
<keyword evidence="8" id="KW-0238">DNA-binding</keyword>
<dbReference type="InterPro" id="IPR014152">
    <property type="entry name" value="AddA"/>
</dbReference>
<evidence type="ECO:0000256" key="11">
    <source>
        <dbReference type="ARBA" id="ARBA00034617"/>
    </source>
</evidence>
<evidence type="ECO:0000313" key="18">
    <source>
        <dbReference type="Proteomes" id="UP000242246"/>
    </source>
</evidence>
<evidence type="ECO:0000259" key="15">
    <source>
        <dbReference type="PROSITE" id="PS51198"/>
    </source>
</evidence>
<keyword evidence="3" id="KW-0227">DNA damage</keyword>
<dbReference type="PANTHER" id="PTHR11070:SF48">
    <property type="entry name" value="ATP-DEPENDENT HELICASE_NUCLEASE SUBUNIT A"/>
    <property type="match status" value="1"/>
</dbReference>
<proteinExistence type="predicted"/>
<dbReference type="Pfam" id="PF00580">
    <property type="entry name" value="UvrD-helicase"/>
    <property type="match status" value="1"/>
</dbReference>
<comment type="catalytic activity">
    <reaction evidence="13">
        <text>ATP + H2O = ADP + phosphate + H(+)</text>
        <dbReference type="Rhea" id="RHEA:13065"/>
        <dbReference type="ChEBI" id="CHEBI:15377"/>
        <dbReference type="ChEBI" id="CHEBI:15378"/>
        <dbReference type="ChEBI" id="CHEBI:30616"/>
        <dbReference type="ChEBI" id="CHEBI:43474"/>
        <dbReference type="ChEBI" id="CHEBI:456216"/>
        <dbReference type="EC" id="5.6.2.4"/>
    </reaction>
</comment>
<evidence type="ECO:0000256" key="6">
    <source>
        <dbReference type="ARBA" id="ARBA00022839"/>
    </source>
</evidence>
<dbReference type="Gene3D" id="1.10.486.10">
    <property type="entry name" value="PCRA, domain 4"/>
    <property type="match status" value="1"/>
</dbReference>